<dbReference type="AlphaFoldDB" id="A0A450UUV9"/>
<organism evidence="1">
    <name type="scientific">Candidatus Kentrum sp. LFY</name>
    <dbReference type="NCBI Taxonomy" id="2126342"/>
    <lineage>
        <taxon>Bacteria</taxon>
        <taxon>Pseudomonadati</taxon>
        <taxon>Pseudomonadota</taxon>
        <taxon>Gammaproteobacteria</taxon>
        <taxon>Candidatus Kentrum</taxon>
    </lineage>
</organism>
<proteinExistence type="predicted"/>
<accession>A0A450UUV9</accession>
<dbReference type="EMBL" id="CAADFH010000058">
    <property type="protein sequence ID" value="VFJ96334.1"/>
    <property type="molecule type" value="Genomic_DNA"/>
</dbReference>
<gene>
    <name evidence="1" type="ORF">BECKLFY1418A_GA0070994_105811</name>
</gene>
<reference evidence="1" key="1">
    <citation type="submission" date="2019-02" db="EMBL/GenBank/DDBJ databases">
        <authorList>
            <person name="Gruber-Vodicka R. H."/>
            <person name="Seah K. B. B."/>
        </authorList>
    </citation>
    <scope>NUCLEOTIDE SEQUENCE</scope>
    <source>
        <strain evidence="1">BECK_M6</strain>
    </source>
</reference>
<protein>
    <submittedName>
        <fullName evidence="1">Uncharacterized protein</fullName>
    </submittedName>
</protein>
<sequence>MAIRREDSLTRRNKSLVEMIASNPKNNEAIKEFSDLVDEMTAGENDPVRLLMIGQLIERVRQKIRGFIHYCCPE</sequence>
<evidence type="ECO:0000313" key="1">
    <source>
        <dbReference type="EMBL" id="VFJ96334.1"/>
    </source>
</evidence>
<name>A0A450UUV9_9GAMM</name>